<feature type="region of interest" description="Disordered" evidence="1">
    <location>
        <begin position="1"/>
        <end position="25"/>
    </location>
</feature>
<evidence type="ECO:0000259" key="3">
    <source>
        <dbReference type="Pfam" id="PF00561"/>
    </source>
</evidence>
<dbReference type="Gene3D" id="3.40.50.1820">
    <property type="entry name" value="alpha/beta hydrolase"/>
    <property type="match status" value="1"/>
</dbReference>
<evidence type="ECO:0000256" key="1">
    <source>
        <dbReference type="SAM" id="MobiDB-lite"/>
    </source>
</evidence>
<proteinExistence type="predicted"/>
<dbReference type="SUPFAM" id="SSF53474">
    <property type="entry name" value="alpha/beta-Hydrolases"/>
    <property type="match status" value="1"/>
</dbReference>
<dbReference type="KEGG" id="llu:AKJ09_02059"/>
<feature type="compositionally biased region" description="Basic and acidic residues" evidence="1">
    <location>
        <begin position="12"/>
        <end position="21"/>
    </location>
</feature>
<keyword evidence="2" id="KW-0472">Membrane</keyword>
<feature type="transmembrane region" description="Helical" evidence="2">
    <location>
        <begin position="31"/>
        <end position="50"/>
    </location>
</feature>
<keyword evidence="2" id="KW-0812">Transmembrane</keyword>
<sequence>MDHAMETPPSARTDEPDEIARQARPTPRRRWRRAVLFVVGVLGILAIVFARDVSHHVRALELLLAFSNPAVKPVVDDAMTTFEVPAGGGLPARKVAARLYSPPGGSVDGAPAVVLVHGVHRLGIEEPRLQRFARSLAAAGIVVLTPQVDELADYHVAPSSIETVGASVNALRERTRHAQVGLVGTSFGGGIALLAAADPRFADGVSFVVAVGAHDDLERVSRFFVTDSIEQVSGPPKPLLAHEYGAMVLVYSHIEDFFPAEDVPAAREALRLWLWEKRDDAREEEKKLSPESRAKIDRLFATDVAAVRPELLAEIERQASRMKDVSPHGRLGGLRARTYLLHGEGDTVIPATETRWLAHDVPPSSLRDVLVSPAIVHVELEKPTMLDQLEIVHFMAHVIDEAEAEN</sequence>
<reference evidence="4 5" key="1">
    <citation type="submission" date="2015-08" db="EMBL/GenBank/DDBJ databases">
        <authorList>
            <person name="Babu N.S."/>
            <person name="Beckwith C.J."/>
            <person name="Beseler K.G."/>
            <person name="Brison A."/>
            <person name="Carone J.V."/>
            <person name="Caskin T.P."/>
            <person name="Diamond M."/>
            <person name="Durham M.E."/>
            <person name="Foxe J.M."/>
            <person name="Go M."/>
            <person name="Henderson B.A."/>
            <person name="Jones I.B."/>
            <person name="McGettigan J.A."/>
            <person name="Micheletti S.J."/>
            <person name="Nasrallah M.E."/>
            <person name="Ortiz D."/>
            <person name="Piller C.R."/>
            <person name="Privatt S.R."/>
            <person name="Schneider S.L."/>
            <person name="Sharp S."/>
            <person name="Smith T.C."/>
            <person name="Stanton J.D."/>
            <person name="Ullery H.E."/>
            <person name="Wilson R.J."/>
            <person name="Serrano M.G."/>
            <person name="Buck G."/>
            <person name="Lee V."/>
            <person name="Wang Y."/>
            <person name="Carvalho R."/>
            <person name="Voegtly L."/>
            <person name="Shi R."/>
            <person name="Duckworth R."/>
            <person name="Johnson A."/>
            <person name="Loviza R."/>
            <person name="Walstead R."/>
            <person name="Shah Z."/>
            <person name="Kiflezghi M."/>
            <person name="Wade K."/>
            <person name="Ball S.L."/>
            <person name="Bradley K.W."/>
            <person name="Asai D.J."/>
            <person name="Bowman C.A."/>
            <person name="Russell D.A."/>
            <person name="Pope W.H."/>
            <person name="Jacobs-Sera D."/>
            <person name="Hendrix R.W."/>
            <person name="Hatfull G.F."/>
        </authorList>
    </citation>
    <scope>NUCLEOTIDE SEQUENCE [LARGE SCALE GENOMIC DNA]</scope>
    <source>
        <strain evidence="4 5">DSM 27648</strain>
    </source>
</reference>
<dbReference type="InterPro" id="IPR000073">
    <property type="entry name" value="AB_hydrolase_1"/>
</dbReference>
<name>A0A0K1PPC5_9BACT</name>
<dbReference type="InterPro" id="IPR029058">
    <property type="entry name" value="AB_hydrolase_fold"/>
</dbReference>
<evidence type="ECO:0000313" key="5">
    <source>
        <dbReference type="Proteomes" id="UP000064967"/>
    </source>
</evidence>
<organism evidence="4 5">
    <name type="scientific">Labilithrix luteola</name>
    <dbReference type="NCBI Taxonomy" id="1391654"/>
    <lineage>
        <taxon>Bacteria</taxon>
        <taxon>Pseudomonadati</taxon>
        <taxon>Myxococcota</taxon>
        <taxon>Polyangia</taxon>
        <taxon>Polyangiales</taxon>
        <taxon>Labilitrichaceae</taxon>
        <taxon>Labilithrix</taxon>
    </lineage>
</organism>
<dbReference type="STRING" id="1391654.AKJ09_02059"/>
<feature type="domain" description="AB hydrolase-1" evidence="3">
    <location>
        <begin position="161"/>
        <end position="358"/>
    </location>
</feature>
<evidence type="ECO:0000256" key="2">
    <source>
        <dbReference type="SAM" id="Phobius"/>
    </source>
</evidence>
<protein>
    <recommendedName>
        <fullName evidence="3">AB hydrolase-1 domain-containing protein</fullName>
    </recommendedName>
</protein>
<dbReference type="Proteomes" id="UP000064967">
    <property type="component" value="Chromosome"/>
</dbReference>
<accession>A0A0K1PPC5</accession>
<dbReference type="Pfam" id="PF00561">
    <property type="entry name" value="Abhydrolase_1"/>
    <property type="match status" value="1"/>
</dbReference>
<gene>
    <name evidence="4" type="ORF">AKJ09_02059</name>
</gene>
<evidence type="ECO:0000313" key="4">
    <source>
        <dbReference type="EMBL" id="AKU95395.1"/>
    </source>
</evidence>
<keyword evidence="2" id="KW-1133">Transmembrane helix</keyword>
<dbReference type="EMBL" id="CP012333">
    <property type="protein sequence ID" value="AKU95395.1"/>
    <property type="molecule type" value="Genomic_DNA"/>
</dbReference>
<dbReference type="AlphaFoldDB" id="A0A0K1PPC5"/>
<keyword evidence="5" id="KW-1185">Reference proteome</keyword>